<reference evidence="1 2" key="1">
    <citation type="journal article" date="2004" name="Nature">
        <title>Genome evolution in yeasts.</title>
        <authorList>
            <consortium name="Genolevures"/>
            <person name="Dujon B."/>
            <person name="Sherman D."/>
            <person name="Fischer G."/>
            <person name="Durrens P."/>
            <person name="Casaregola S."/>
            <person name="Lafontaine I."/>
            <person name="de Montigny J."/>
            <person name="Marck C."/>
            <person name="Neuveglise C."/>
            <person name="Talla E."/>
            <person name="Goffard N."/>
            <person name="Frangeul L."/>
            <person name="Aigle M."/>
            <person name="Anthouard V."/>
            <person name="Babour A."/>
            <person name="Barbe V."/>
            <person name="Barnay S."/>
            <person name="Blanchin S."/>
            <person name="Beckerich J.M."/>
            <person name="Beyne E."/>
            <person name="Bleykasten C."/>
            <person name="Boisrame A."/>
            <person name="Boyer J."/>
            <person name="Cattolico L."/>
            <person name="Confanioleri F."/>
            <person name="de Daruvar A."/>
            <person name="Despons L."/>
            <person name="Fabre E."/>
            <person name="Fairhead C."/>
            <person name="Ferry-Dumazet H."/>
            <person name="Groppi A."/>
            <person name="Hantraye F."/>
            <person name="Hennequin C."/>
            <person name="Jauniaux N."/>
            <person name="Joyet P."/>
            <person name="Kachouri R."/>
            <person name="Kerrest A."/>
            <person name="Koszul R."/>
            <person name="Lemaire M."/>
            <person name="Lesur I."/>
            <person name="Ma L."/>
            <person name="Muller H."/>
            <person name="Nicaud J.M."/>
            <person name="Nikolski M."/>
            <person name="Oztas S."/>
            <person name="Ozier-Kalogeropoulos O."/>
            <person name="Pellenz S."/>
            <person name="Potier S."/>
            <person name="Richard G.F."/>
            <person name="Straub M.L."/>
            <person name="Suleau A."/>
            <person name="Swennene D."/>
            <person name="Tekaia F."/>
            <person name="Wesolowski-Louvel M."/>
            <person name="Westhof E."/>
            <person name="Wirth B."/>
            <person name="Zeniou-Meyer M."/>
            <person name="Zivanovic I."/>
            <person name="Bolotin-Fukuhara M."/>
            <person name="Thierry A."/>
            <person name="Bouchier C."/>
            <person name="Caudron B."/>
            <person name="Scarpelli C."/>
            <person name="Gaillardin C."/>
            <person name="Weissenbach J."/>
            <person name="Wincker P."/>
            <person name="Souciet J.L."/>
        </authorList>
    </citation>
    <scope>NUCLEOTIDE SEQUENCE [LARGE SCALE GENOMIC DNA]</scope>
    <source>
        <strain evidence="2">ATCC 36239 / CBS 767 / BCRC 21394 / JCM 1990 / NBRC 0083 / IGC 2968</strain>
    </source>
</reference>
<dbReference type="Proteomes" id="UP000000599">
    <property type="component" value="Chromosome B"/>
</dbReference>
<protein>
    <submittedName>
        <fullName evidence="1">DEHA2B16632p</fullName>
    </submittedName>
</protein>
<gene>
    <name evidence="1" type="ordered locus">DEHA2B16632g</name>
</gene>
<dbReference type="RefSeq" id="XP_457675.2">
    <property type="nucleotide sequence ID" value="XM_457675.1"/>
</dbReference>
<evidence type="ECO:0000313" key="2">
    <source>
        <dbReference type="Proteomes" id="UP000000599"/>
    </source>
</evidence>
<keyword evidence="2" id="KW-1185">Reference proteome</keyword>
<accession>Q6BVU4</accession>
<organism evidence="1 2">
    <name type="scientific">Debaryomyces hansenii (strain ATCC 36239 / CBS 767 / BCRC 21394 / JCM 1990 / NBRC 0083 / IGC 2968)</name>
    <name type="common">Yeast</name>
    <name type="synonym">Torulaspora hansenii</name>
    <dbReference type="NCBI Taxonomy" id="284592"/>
    <lineage>
        <taxon>Eukaryota</taxon>
        <taxon>Fungi</taxon>
        <taxon>Dikarya</taxon>
        <taxon>Ascomycota</taxon>
        <taxon>Saccharomycotina</taxon>
        <taxon>Pichiomycetes</taxon>
        <taxon>Debaryomycetaceae</taxon>
        <taxon>Debaryomyces</taxon>
    </lineage>
</organism>
<dbReference type="HOGENOM" id="CLU_2849647_0_0_1"/>
<name>Q6BVU4_DEBHA</name>
<dbReference type="KEGG" id="dha:DEHA2B16632g"/>
<evidence type="ECO:0000313" key="1">
    <source>
        <dbReference type="EMBL" id="CAG85689.2"/>
    </source>
</evidence>
<sequence>MTWEEYSCYEDGEINDIDSKGQNGTLNIIHSGARAAIEIVTYYIKPPHLRPSKITIAGDLSSTIT</sequence>
<dbReference type="GeneID" id="2913652"/>
<dbReference type="VEuPathDB" id="FungiDB:DEHA2B16632g"/>
<dbReference type="InParanoid" id="Q6BVU4"/>
<dbReference type="AlphaFoldDB" id="Q6BVU4"/>
<proteinExistence type="predicted"/>
<dbReference type="EMBL" id="CR382134">
    <property type="protein sequence ID" value="CAG85689.2"/>
    <property type="molecule type" value="Genomic_DNA"/>
</dbReference>